<evidence type="ECO:0000256" key="1">
    <source>
        <dbReference type="SAM" id="MobiDB-lite"/>
    </source>
</evidence>
<feature type="region of interest" description="Disordered" evidence="1">
    <location>
        <begin position="11"/>
        <end position="45"/>
    </location>
</feature>
<dbReference type="Proteomes" id="UP001431926">
    <property type="component" value="Chromosome"/>
</dbReference>
<dbReference type="EMBL" id="CP109491">
    <property type="protein sequence ID" value="WUX41271.1"/>
    <property type="molecule type" value="Genomic_DNA"/>
</dbReference>
<name>A0ABZ1ZR79_STRAQ</name>
<dbReference type="RefSeq" id="WP_329359012.1">
    <property type="nucleotide sequence ID" value="NZ_CP108640.1"/>
</dbReference>
<protein>
    <submittedName>
        <fullName evidence="2">Uncharacterized protein</fullName>
    </submittedName>
</protein>
<reference evidence="2" key="1">
    <citation type="submission" date="2022-10" db="EMBL/GenBank/DDBJ databases">
        <title>The complete genomes of actinobacterial strains from the NBC collection.</title>
        <authorList>
            <person name="Joergensen T.S."/>
            <person name="Alvarez Arevalo M."/>
            <person name="Sterndorff E.B."/>
            <person name="Faurdal D."/>
            <person name="Vuksanovic O."/>
            <person name="Mourched A.-S."/>
            <person name="Charusanti P."/>
            <person name="Shaw S."/>
            <person name="Blin K."/>
            <person name="Weber T."/>
        </authorList>
    </citation>
    <scope>NUCLEOTIDE SEQUENCE</scope>
    <source>
        <strain evidence="2">NBC_01436</strain>
    </source>
</reference>
<sequence>MDPGLAQLAVDALRAPDIQPDDRAGRPRRAPITDTQRRRQVRPVL</sequence>
<gene>
    <name evidence="2" type="ORF">OG367_35815</name>
</gene>
<evidence type="ECO:0000313" key="2">
    <source>
        <dbReference type="EMBL" id="WUX41271.1"/>
    </source>
</evidence>
<accession>A0ABZ1ZR79</accession>
<keyword evidence="3" id="KW-1185">Reference proteome</keyword>
<organism evidence="2 3">
    <name type="scientific">Streptomyces anulatus</name>
    <name type="common">Streptomyces chrysomallus</name>
    <dbReference type="NCBI Taxonomy" id="1892"/>
    <lineage>
        <taxon>Bacteria</taxon>
        <taxon>Bacillati</taxon>
        <taxon>Actinomycetota</taxon>
        <taxon>Actinomycetes</taxon>
        <taxon>Kitasatosporales</taxon>
        <taxon>Streptomycetaceae</taxon>
        <taxon>Streptomyces</taxon>
    </lineage>
</organism>
<evidence type="ECO:0000313" key="3">
    <source>
        <dbReference type="Proteomes" id="UP001431926"/>
    </source>
</evidence>
<proteinExistence type="predicted"/>